<dbReference type="Proteomes" id="UP000316726">
    <property type="component" value="Chromosome 7"/>
</dbReference>
<evidence type="ECO:0000256" key="5">
    <source>
        <dbReference type="ARBA" id="ARBA00022801"/>
    </source>
</evidence>
<dbReference type="PANTHER" id="PTHR11124">
    <property type="entry name" value="VACUOLAR SORTING PROTEIN VPS29"/>
    <property type="match status" value="1"/>
</dbReference>
<dbReference type="NCBIfam" id="TIGR00040">
    <property type="entry name" value="yfcE"/>
    <property type="match status" value="1"/>
</dbReference>
<keyword evidence="6" id="KW-0653">Protein transport</keyword>
<dbReference type="Pfam" id="PF12850">
    <property type="entry name" value="Metallophos_2"/>
    <property type="match status" value="1"/>
</dbReference>
<dbReference type="InterPro" id="IPR020935">
    <property type="entry name" value="PdiEstase_YfcE_CS"/>
</dbReference>
<keyword evidence="4" id="KW-0479">Metal-binding</keyword>
<evidence type="ECO:0000256" key="4">
    <source>
        <dbReference type="ARBA" id="ARBA00022723"/>
    </source>
</evidence>
<evidence type="ECO:0000256" key="7">
    <source>
        <dbReference type="RuleBase" id="RU362040"/>
    </source>
</evidence>
<accession>A0A5B8MSF1</accession>
<comment type="similarity">
    <text evidence="1 7">Belongs to the VPS29 family.</text>
</comment>
<keyword evidence="3" id="KW-0813">Transport</keyword>
<organism evidence="9 10">
    <name type="scientific">Chloropicon primus</name>
    <dbReference type="NCBI Taxonomy" id="1764295"/>
    <lineage>
        <taxon>Eukaryota</taxon>
        <taxon>Viridiplantae</taxon>
        <taxon>Chlorophyta</taxon>
        <taxon>Chloropicophyceae</taxon>
        <taxon>Chloropicales</taxon>
        <taxon>Chloropicaceae</taxon>
        <taxon>Chloropicon</taxon>
    </lineage>
</organism>
<dbReference type="EMBL" id="CP031040">
    <property type="protein sequence ID" value="QDZ22262.1"/>
    <property type="molecule type" value="Genomic_DNA"/>
</dbReference>
<sequence length="184" mass="20676">MVLVLCLGDLHVPYRTSDLPQQFKDILLPGKVGQILCTGDICTKEMYDYLKTICTNIHVVKGQFDEDHAYPETKVVKIGDLKFGLVHGHTVIPWGDISSLGMVQRQMDVDVLISGHTHEFRTYAYEDKLLVNPGSATGAYSSKEASTTPSFCLFDVDSTKATIYTYKLKDGEVKKEKMFFEKRA</sequence>
<proteinExistence type="inferred from homology"/>
<dbReference type="Gene3D" id="3.60.21.10">
    <property type="match status" value="1"/>
</dbReference>
<dbReference type="GO" id="GO:0015031">
    <property type="term" value="P:protein transport"/>
    <property type="evidence" value="ECO:0007669"/>
    <property type="project" value="UniProtKB-KW"/>
</dbReference>
<evidence type="ECO:0000256" key="6">
    <source>
        <dbReference type="ARBA" id="ARBA00022927"/>
    </source>
</evidence>
<dbReference type="CDD" id="cd07394">
    <property type="entry name" value="MPP_Vps29"/>
    <property type="match status" value="1"/>
</dbReference>
<dbReference type="InterPro" id="IPR029052">
    <property type="entry name" value="Metallo-depent_PP-like"/>
</dbReference>
<dbReference type="GO" id="GO:0030904">
    <property type="term" value="C:retromer complex"/>
    <property type="evidence" value="ECO:0007669"/>
    <property type="project" value="InterPro"/>
</dbReference>
<evidence type="ECO:0000256" key="2">
    <source>
        <dbReference type="ARBA" id="ARBA00017767"/>
    </source>
</evidence>
<keyword evidence="10" id="KW-1185">Reference proteome</keyword>
<dbReference type="InterPro" id="IPR024654">
    <property type="entry name" value="Calcineurin-like_PHP_lpxH"/>
</dbReference>
<name>A0A5B8MSF1_9CHLO</name>
<dbReference type="GO" id="GO:0031410">
    <property type="term" value="C:cytoplasmic vesicle"/>
    <property type="evidence" value="ECO:0007669"/>
    <property type="project" value="UniProtKB-ARBA"/>
</dbReference>
<reference evidence="9 10" key="1">
    <citation type="submission" date="2018-07" db="EMBL/GenBank/DDBJ databases">
        <title>The complete nuclear genome of the prasinophyte Chloropicon primus (CCMP1205).</title>
        <authorList>
            <person name="Pombert J.-F."/>
            <person name="Otis C."/>
            <person name="Turmel M."/>
            <person name="Lemieux C."/>
        </authorList>
    </citation>
    <scope>NUCLEOTIDE SEQUENCE [LARGE SCALE GENOMIC DNA]</scope>
    <source>
        <strain evidence="9 10">CCMP1205</strain>
    </source>
</reference>
<feature type="domain" description="Calcineurin-like phosphoesterase" evidence="8">
    <location>
        <begin position="4"/>
        <end position="158"/>
    </location>
</feature>
<dbReference type="GO" id="GO:0005829">
    <property type="term" value="C:cytosol"/>
    <property type="evidence" value="ECO:0007669"/>
    <property type="project" value="GOC"/>
</dbReference>
<evidence type="ECO:0000256" key="1">
    <source>
        <dbReference type="ARBA" id="ARBA00005945"/>
    </source>
</evidence>
<protein>
    <recommendedName>
        <fullName evidence="2 7">Vacuolar protein sorting-associated protein 29</fullName>
    </recommendedName>
</protein>
<evidence type="ECO:0000259" key="8">
    <source>
        <dbReference type="Pfam" id="PF12850"/>
    </source>
</evidence>
<evidence type="ECO:0000256" key="3">
    <source>
        <dbReference type="ARBA" id="ARBA00022448"/>
    </source>
</evidence>
<keyword evidence="5" id="KW-0378">Hydrolase</keyword>
<dbReference type="GO" id="GO:0016787">
    <property type="term" value="F:hydrolase activity"/>
    <property type="evidence" value="ECO:0007669"/>
    <property type="project" value="UniProtKB-KW"/>
</dbReference>
<dbReference type="STRING" id="1764295.A0A5B8MSF1"/>
<dbReference type="GO" id="GO:0042147">
    <property type="term" value="P:retrograde transport, endosome to Golgi"/>
    <property type="evidence" value="ECO:0007669"/>
    <property type="project" value="InterPro"/>
</dbReference>
<dbReference type="OrthoDB" id="10258130at2759"/>
<dbReference type="InterPro" id="IPR000979">
    <property type="entry name" value="Phosphodiesterase_MJ0936/Vps29"/>
</dbReference>
<dbReference type="AlphaFoldDB" id="A0A5B8MSF1"/>
<dbReference type="GO" id="GO:0046872">
    <property type="term" value="F:metal ion binding"/>
    <property type="evidence" value="ECO:0007669"/>
    <property type="project" value="UniProtKB-KW"/>
</dbReference>
<evidence type="ECO:0000313" key="9">
    <source>
        <dbReference type="EMBL" id="QDZ22262.1"/>
    </source>
</evidence>
<gene>
    <name evidence="9" type="ORF">A3770_07p47800</name>
</gene>
<dbReference type="PROSITE" id="PS01269">
    <property type="entry name" value="UPF0025"/>
    <property type="match status" value="1"/>
</dbReference>
<dbReference type="InterPro" id="IPR028661">
    <property type="entry name" value="Vps29"/>
</dbReference>
<dbReference type="FunFam" id="3.60.21.10:FF:000015">
    <property type="entry name" value="Vacuolar protein sorting-associated protein 29"/>
    <property type="match status" value="1"/>
</dbReference>
<evidence type="ECO:0000313" key="10">
    <source>
        <dbReference type="Proteomes" id="UP000316726"/>
    </source>
</evidence>
<dbReference type="SUPFAM" id="SSF56300">
    <property type="entry name" value="Metallo-dependent phosphatases"/>
    <property type="match status" value="1"/>
</dbReference>